<dbReference type="Proteomes" id="UP001642409">
    <property type="component" value="Unassembled WGS sequence"/>
</dbReference>
<evidence type="ECO:0000313" key="2">
    <source>
        <dbReference type="EMBL" id="CAL6098684.1"/>
    </source>
</evidence>
<organism evidence="1">
    <name type="scientific">Hexamita inflata</name>
    <dbReference type="NCBI Taxonomy" id="28002"/>
    <lineage>
        <taxon>Eukaryota</taxon>
        <taxon>Metamonada</taxon>
        <taxon>Diplomonadida</taxon>
        <taxon>Hexamitidae</taxon>
        <taxon>Hexamitinae</taxon>
        <taxon>Hexamita</taxon>
    </lineage>
</organism>
<accession>A0AA86V351</accession>
<keyword evidence="3" id="KW-1185">Reference proteome</keyword>
<reference evidence="2 3" key="2">
    <citation type="submission" date="2024-07" db="EMBL/GenBank/DDBJ databases">
        <authorList>
            <person name="Akdeniz Z."/>
        </authorList>
    </citation>
    <scope>NUCLEOTIDE SEQUENCE [LARGE SCALE GENOMIC DNA]</scope>
</reference>
<reference evidence="1" key="1">
    <citation type="submission" date="2023-06" db="EMBL/GenBank/DDBJ databases">
        <authorList>
            <person name="Kurt Z."/>
        </authorList>
    </citation>
    <scope>NUCLEOTIDE SEQUENCE</scope>
</reference>
<dbReference type="EMBL" id="CATOUU010001145">
    <property type="protein sequence ID" value="CAI9974427.1"/>
    <property type="molecule type" value="Genomic_DNA"/>
</dbReference>
<gene>
    <name evidence="1" type="ORF">HINF_LOCUS62072</name>
    <name evidence="2" type="ORF">HINF_LOCUS69724</name>
</gene>
<sequence length="115" mass="13663">MHYLVVQLKIKPLLISHLHLPVEPHTELRVLQSELVVQDSLNYFYINQTQFSPLKQKSGSQVCVQMLANTCMMKTLMLILEWWYLSLHVIEYEVEIQFLVLLYQRLLKNESCKND</sequence>
<protein>
    <submittedName>
        <fullName evidence="2">Hypothetical_protein</fullName>
    </submittedName>
</protein>
<name>A0AA86V351_9EUKA</name>
<evidence type="ECO:0000313" key="1">
    <source>
        <dbReference type="EMBL" id="CAI9974427.1"/>
    </source>
</evidence>
<dbReference type="EMBL" id="CAXDID020000511">
    <property type="protein sequence ID" value="CAL6098684.1"/>
    <property type="molecule type" value="Genomic_DNA"/>
</dbReference>
<dbReference type="AlphaFoldDB" id="A0AA86V351"/>
<proteinExistence type="predicted"/>
<evidence type="ECO:0000313" key="3">
    <source>
        <dbReference type="Proteomes" id="UP001642409"/>
    </source>
</evidence>
<comment type="caution">
    <text evidence="1">The sequence shown here is derived from an EMBL/GenBank/DDBJ whole genome shotgun (WGS) entry which is preliminary data.</text>
</comment>